<evidence type="ECO:0000256" key="3">
    <source>
        <dbReference type="ARBA" id="ARBA00022768"/>
    </source>
</evidence>
<evidence type="ECO:0000256" key="6">
    <source>
        <dbReference type="RuleBase" id="RU000642"/>
    </source>
</evidence>
<evidence type="ECO:0000256" key="2">
    <source>
        <dbReference type="ARBA" id="ARBA00016956"/>
    </source>
</evidence>
<dbReference type="AlphaFoldDB" id="A0A0F0CMS5"/>
<evidence type="ECO:0000256" key="5">
    <source>
        <dbReference type="HAMAP-Rule" id="MF_00050"/>
    </source>
</evidence>
<name>A0A0F0CMS5_9BACT</name>
<keyword evidence="5" id="KW-0963">Cytoplasm</keyword>
<accession>A0A0F0CMS5</accession>
<dbReference type="FunFam" id="1.10.8.10:FF:000001">
    <property type="entry name" value="Elongation factor Ts"/>
    <property type="match status" value="1"/>
</dbReference>
<feature type="domain" description="Translation elongation factor EFTs/EF1B dimerisation" evidence="8">
    <location>
        <begin position="108"/>
        <end position="211"/>
    </location>
</feature>
<dbReference type="HAMAP" id="MF_00050">
    <property type="entry name" value="EF_Ts"/>
    <property type="match status" value="1"/>
</dbReference>
<dbReference type="Proteomes" id="UP000033428">
    <property type="component" value="Unassembled WGS sequence"/>
</dbReference>
<dbReference type="PROSITE" id="PS01126">
    <property type="entry name" value="EF_TS_1"/>
    <property type="match status" value="1"/>
</dbReference>
<sequence>MARELWQFCLKSFRGDKMVKIEDVKKLREKTGSGMVECKEALEEAAGNIDKAIEILRKKGMAKAAKKSTRTASQGIVDSYIHMGNRIGVLLEVNCETDFVARNDDFKALVKDIAMQIAACNPKYVSREEVPQDVLNKEKEICASQIQGKPANVVDKIVVGKIEKYYAEVCLLEQPFIKDPNVSIKSLVTQLIAKIGENILVRRFVRYELGEEE</sequence>
<dbReference type="SUPFAM" id="SSF46934">
    <property type="entry name" value="UBA-like"/>
    <property type="match status" value="1"/>
</dbReference>
<protein>
    <recommendedName>
        <fullName evidence="2 5">Elongation factor Ts</fullName>
        <shortName evidence="5">EF-Ts</shortName>
    </recommendedName>
</protein>
<comment type="similarity">
    <text evidence="1 5 6">Belongs to the EF-Ts family.</text>
</comment>
<dbReference type="PATRIC" id="fig|1609969.3.peg.1693"/>
<keyword evidence="3 5" id="KW-0251">Elongation factor</keyword>
<reference evidence="9 10" key="1">
    <citation type="submission" date="2015-02" db="EMBL/GenBank/DDBJ databases">
        <title>Single-cell genomics of uncultivated deep-branching MTB reveals a conserved set of magnetosome genes.</title>
        <authorList>
            <person name="Kolinko S."/>
            <person name="Richter M."/>
            <person name="Glockner F.O."/>
            <person name="Brachmann A."/>
            <person name="Schuler D."/>
        </authorList>
    </citation>
    <scope>NUCLEOTIDE SEQUENCE [LARGE SCALE GENOMIC DNA]</scope>
    <source>
        <strain evidence="9">SKK-01</strain>
    </source>
</reference>
<dbReference type="EMBL" id="JYNY01000332">
    <property type="protein sequence ID" value="KJJ84572.1"/>
    <property type="molecule type" value="Genomic_DNA"/>
</dbReference>
<dbReference type="PANTHER" id="PTHR11741:SF0">
    <property type="entry name" value="ELONGATION FACTOR TS, MITOCHONDRIAL"/>
    <property type="match status" value="1"/>
</dbReference>
<feature type="region of interest" description="Involved in Mg(2+) ion dislocation from EF-Tu" evidence="5">
    <location>
        <begin position="97"/>
        <end position="100"/>
    </location>
</feature>
<dbReference type="PANTHER" id="PTHR11741">
    <property type="entry name" value="ELONGATION FACTOR TS"/>
    <property type="match status" value="1"/>
</dbReference>
<evidence type="ECO:0000313" key="9">
    <source>
        <dbReference type="EMBL" id="KJJ84572.1"/>
    </source>
</evidence>
<dbReference type="CDD" id="cd14275">
    <property type="entry name" value="UBA_EF-Ts"/>
    <property type="match status" value="1"/>
</dbReference>
<dbReference type="GO" id="GO:0005737">
    <property type="term" value="C:cytoplasm"/>
    <property type="evidence" value="ECO:0007669"/>
    <property type="project" value="UniProtKB-SubCell"/>
</dbReference>
<comment type="caution">
    <text evidence="9">The sequence shown here is derived from an EMBL/GenBank/DDBJ whole genome shotgun (WGS) entry which is preliminary data.</text>
</comment>
<gene>
    <name evidence="5" type="primary">tsf</name>
    <name evidence="9" type="ORF">OMAG_001577</name>
</gene>
<dbReference type="PROSITE" id="PS01127">
    <property type="entry name" value="EF_TS_2"/>
    <property type="match status" value="1"/>
</dbReference>
<dbReference type="NCBIfam" id="TIGR00116">
    <property type="entry name" value="tsf"/>
    <property type="match status" value="1"/>
</dbReference>
<dbReference type="InterPro" id="IPR009060">
    <property type="entry name" value="UBA-like_sf"/>
</dbReference>
<dbReference type="InterPro" id="IPR036402">
    <property type="entry name" value="EF-Ts_dimer_sf"/>
</dbReference>
<dbReference type="Pfam" id="PF00889">
    <property type="entry name" value="EF_TS"/>
    <property type="match status" value="1"/>
</dbReference>
<comment type="subcellular location">
    <subcellularLocation>
        <location evidence="5 7">Cytoplasm</location>
    </subcellularLocation>
</comment>
<dbReference type="GO" id="GO:0003746">
    <property type="term" value="F:translation elongation factor activity"/>
    <property type="evidence" value="ECO:0007669"/>
    <property type="project" value="UniProtKB-UniRule"/>
</dbReference>
<organism evidence="9 10">
    <name type="scientific">Candidatus Omnitrophus magneticus</name>
    <dbReference type="NCBI Taxonomy" id="1609969"/>
    <lineage>
        <taxon>Bacteria</taxon>
        <taxon>Pseudomonadati</taxon>
        <taxon>Candidatus Omnitrophota</taxon>
        <taxon>Candidatus Omnitrophus</taxon>
    </lineage>
</organism>
<dbReference type="SUPFAM" id="SSF54713">
    <property type="entry name" value="Elongation factor Ts (EF-Ts), dimerisation domain"/>
    <property type="match status" value="1"/>
</dbReference>
<evidence type="ECO:0000256" key="4">
    <source>
        <dbReference type="ARBA" id="ARBA00022917"/>
    </source>
</evidence>
<evidence type="ECO:0000256" key="1">
    <source>
        <dbReference type="ARBA" id="ARBA00005532"/>
    </source>
</evidence>
<dbReference type="Gene3D" id="3.30.479.20">
    <property type="entry name" value="Elongation factor Ts, dimerisation domain"/>
    <property type="match status" value="1"/>
</dbReference>
<proteinExistence type="inferred from homology"/>
<evidence type="ECO:0000259" key="8">
    <source>
        <dbReference type="Pfam" id="PF00889"/>
    </source>
</evidence>
<comment type="function">
    <text evidence="5 6">Associates with the EF-Tu.GDP complex and induces the exchange of GDP to GTP. It remains bound to the aminoacyl-tRNA.EF-Tu.GTP complex up to the GTP hydrolysis stage on the ribosome.</text>
</comment>
<keyword evidence="4 5" id="KW-0648">Protein biosynthesis</keyword>
<evidence type="ECO:0000256" key="7">
    <source>
        <dbReference type="RuleBase" id="RU000643"/>
    </source>
</evidence>
<dbReference type="FunFam" id="1.10.286.20:FF:000001">
    <property type="entry name" value="Elongation factor Ts"/>
    <property type="match status" value="1"/>
</dbReference>
<dbReference type="Gene3D" id="1.10.8.10">
    <property type="entry name" value="DNA helicase RuvA subunit, C-terminal domain"/>
    <property type="match status" value="1"/>
</dbReference>
<dbReference type="InterPro" id="IPR018101">
    <property type="entry name" value="Transl_elong_Ts_CS"/>
</dbReference>
<dbReference type="InterPro" id="IPR001816">
    <property type="entry name" value="Transl_elong_EFTs/EF1B"/>
</dbReference>
<evidence type="ECO:0000313" key="10">
    <source>
        <dbReference type="Proteomes" id="UP000033428"/>
    </source>
</evidence>
<keyword evidence="10" id="KW-1185">Reference proteome</keyword>
<dbReference type="Gene3D" id="1.10.286.20">
    <property type="match status" value="1"/>
</dbReference>
<dbReference type="InterPro" id="IPR014039">
    <property type="entry name" value="Transl_elong_EFTs/EF1B_dimer"/>
</dbReference>